<dbReference type="GO" id="GO:0051604">
    <property type="term" value="P:protein maturation"/>
    <property type="evidence" value="ECO:0007669"/>
    <property type="project" value="InterPro"/>
</dbReference>
<reference evidence="1 2" key="1">
    <citation type="submission" date="2020-12" db="EMBL/GenBank/DDBJ databases">
        <title>Concerted genomic and epigenomic changes stabilize Arabidopsis allopolyploids.</title>
        <authorList>
            <person name="Chen Z."/>
        </authorList>
    </citation>
    <scope>NUCLEOTIDE SEQUENCE [LARGE SCALE GENOMIC DNA]</scope>
    <source>
        <strain evidence="1">As9502</strain>
        <tissue evidence="1">Leaf</tissue>
    </source>
</reference>
<sequence length="374" mass="42049">MALREDDDDVNHTKMLQVGENAEASENISSGESEFQMYRINSIESTVVIRQLPSQGIAFKLWLPATTLVTLLDNYRRDPNTSPLTRTFSSFQSAGSDSSSPINIVELGSGTGIVGIAAAATLGANVTVTDLPNVIENLKFNADTNAEVVAKSSGKVHVASLRWGEINDVEVLGQNVDLILASDVVYHEHLYDPLLKTLRFLLLEGSKRVFLMAHLKRWKKESIFFKKARRFFDVDVIHCDDPQEVVQAKKERLVRREDHQYRDDVCKRYKRSRASLYFGAAKCTVDDKLDRILIMFTPTIQHCSMANIIGLCLRAKLKECLPLHYKVDIRVSPGSHADEVSVNKQLNDKERVAAALENPNLRQLVDECIYSDEI</sequence>
<accession>A0A8T1ZYB1</accession>
<keyword evidence="1" id="KW-0489">Methyltransferase</keyword>
<evidence type="ECO:0000313" key="1">
    <source>
        <dbReference type="EMBL" id="KAG7565215.1"/>
    </source>
</evidence>
<dbReference type="PANTHER" id="PTHR12377:SF3">
    <property type="entry name" value="PROTEIN AE7-LIKE 1"/>
    <property type="match status" value="1"/>
</dbReference>
<dbReference type="InterPro" id="IPR019410">
    <property type="entry name" value="Methyltransf_16"/>
</dbReference>
<keyword evidence="2" id="KW-1185">Reference proteome</keyword>
<keyword evidence="1" id="KW-0808">Transferase</keyword>
<gene>
    <name evidence="1" type="ORF">ISN44_As10g019270</name>
</gene>
<dbReference type="GO" id="GO:0008168">
    <property type="term" value="F:methyltransferase activity"/>
    <property type="evidence" value="ECO:0007669"/>
    <property type="project" value="UniProtKB-KW"/>
</dbReference>
<dbReference type="InterPro" id="IPR039796">
    <property type="entry name" value="MIP18"/>
</dbReference>
<dbReference type="Pfam" id="PF10294">
    <property type="entry name" value="Methyltransf_16"/>
    <property type="match status" value="1"/>
</dbReference>
<dbReference type="EMBL" id="JAEFBJ010000010">
    <property type="protein sequence ID" value="KAG7565215.1"/>
    <property type="molecule type" value="Genomic_DNA"/>
</dbReference>
<evidence type="ECO:0000313" key="2">
    <source>
        <dbReference type="Proteomes" id="UP000694251"/>
    </source>
</evidence>
<name>A0A8T1ZYB1_ARASU</name>
<comment type="caution">
    <text evidence="1">The sequence shown here is derived from an EMBL/GenBank/DDBJ whole genome shotgun (WGS) entry which is preliminary data.</text>
</comment>
<dbReference type="Proteomes" id="UP000694251">
    <property type="component" value="Chromosome 10"/>
</dbReference>
<dbReference type="PANTHER" id="PTHR12377">
    <property type="entry name" value="CYTOSOLIC IRON-SULFUR ASSEMBLY COMPONENT 2B-RELATED"/>
    <property type="match status" value="1"/>
</dbReference>
<organism evidence="1 2">
    <name type="scientific">Arabidopsis suecica</name>
    <name type="common">Swedish thale-cress</name>
    <name type="synonym">Cardaminopsis suecica</name>
    <dbReference type="NCBI Taxonomy" id="45249"/>
    <lineage>
        <taxon>Eukaryota</taxon>
        <taxon>Viridiplantae</taxon>
        <taxon>Streptophyta</taxon>
        <taxon>Embryophyta</taxon>
        <taxon>Tracheophyta</taxon>
        <taxon>Spermatophyta</taxon>
        <taxon>Magnoliopsida</taxon>
        <taxon>eudicotyledons</taxon>
        <taxon>Gunneridae</taxon>
        <taxon>Pentapetalae</taxon>
        <taxon>rosids</taxon>
        <taxon>malvids</taxon>
        <taxon>Brassicales</taxon>
        <taxon>Brassicaceae</taxon>
        <taxon>Camelineae</taxon>
        <taxon>Arabidopsis</taxon>
    </lineage>
</organism>
<dbReference type="OrthoDB" id="413520at2759"/>
<dbReference type="CDD" id="cd02440">
    <property type="entry name" value="AdoMet_MTases"/>
    <property type="match status" value="1"/>
</dbReference>
<proteinExistence type="predicted"/>
<dbReference type="AlphaFoldDB" id="A0A8T1ZYB1"/>
<dbReference type="GO" id="GO:0032259">
    <property type="term" value="P:methylation"/>
    <property type="evidence" value="ECO:0007669"/>
    <property type="project" value="UniProtKB-KW"/>
</dbReference>
<protein>
    <submittedName>
        <fullName evidence="1">Lysine methyltransferase</fullName>
    </submittedName>
</protein>